<dbReference type="InterPro" id="IPR018062">
    <property type="entry name" value="HTH_AraC-typ_CS"/>
</dbReference>
<proteinExistence type="predicted"/>
<dbReference type="OrthoDB" id="7191628at2"/>
<evidence type="ECO:0000313" key="5">
    <source>
        <dbReference type="EMBL" id="QED26730.1"/>
    </source>
</evidence>
<protein>
    <submittedName>
        <fullName evidence="5">AraC family transcriptional regulator</fullName>
    </submittedName>
</protein>
<gene>
    <name evidence="5" type="ORF">FRD01_05615</name>
</gene>
<keyword evidence="2" id="KW-0238">DNA-binding</keyword>
<dbReference type="PANTHER" id="PTHR46796">
    <property type="entry name" value="HTH-TYPE TRANSCRIPTIONAL ACTIVATOR RHAS-RELATED"/>
    <property type="match status" value="1"/>
</dbReference>
<reference evidence="5 6" key="1">
    <citation type="submission" date="2019-08" db="EMBL/GenBank/DDBJ databases">
        <authorList>
            <person name="Liang Q."/>
        </authorList>
    </citation>
    <scope>NUCLEOTIDE SEQUENCE [LARGE SCALE GENOMIC DNA]</scope>
    <source>
        <strain evidence="5 6">V1718</strain>
    </source>
</reference>
<dbReference type="Proteomes" id="UP000321595">
    <property type="component" value="Chromosome"/>
</dbReference>
<sequence length="223" mass="25723">MKVWRQDKTIWIAGAIMDNQPHKHHAIQVIWADPSTDAILETSTEEFVGNCLLVESWVEHRLELESGLICLINAESDIANALRSRYPTKSARKIEGHLSTDFSLMGRESPIDERIINILSWLDQKEEERDWSEVEIEQALERVHLSKSRFLHLFSEEIGTPWRSYILWRRAIFAMELVLSGLSLTDASHASGYSDSAHFSRQFKDLFGYPPSLFSKVVEPIRE</sequence>
<evidence type="ECO:0000256" key="3">
    <source>
        <dbReference type="ARBA" id="ARBA00023163"/>
    </source>
</evidence>
<name>A0A5B8XM01_9DELT</name>
<dbReference type="SMART" id="SM00342">
    <property type="entry name" value="HTH_ARAC"/>
    <property type="match status" value="1"/>
</dbReference>
<keyword evidence="1" id="KW-0805">Transcription regulation</keyword>
<dbReference type="PROSITE" id="PS01124">
    <property type="entry name" value="HTH_ARAC_FAMILY_2"/>
    <property type="match status" value="1"/>
</dbReference>
<dbReference type="PROSITE" id="PS00041">
    <property type="entry name" value="HTH_ARAC_FAMILY_1"/>
    <property type="match status" value="1"/>
</dbReference>
<organism evidence="5 6">
    <name type="scientific">Microvenator marinus</name>
    <dbReference type="NCBI Taxonomy" id="2600177"/>
    <lineage>
        <taxon>Bacteria</taxon>
        <taxon>Deltaproteobacteria</taxon>
        <taxon>Bradymonadales</taxon>
        <taxon>Microvenatoraceae</taxon>
        <taxon>Microvenator</taxon>
    </lineage>
</organism>
<evidence type="ECO:0000256" key="2">
    <source>
        <dbReference type="ARBA" id="ARBA00023125"/>
    </source>
</evidence>
<evidence type="ECO:0000256" key="1">
    <source>
        <dbReference type="ARBA" id="ARBA00023015"/>
    </source>
</evidence>
<feature type="domain" description="HTH araC/xylS-type" evidence="4">
    <location>
        <begin position="116"/>
        <end position="217"/>
    </location>
</feature>
<dbReference type="Gene3D" id="1.10.10.60">
    <property type="entry name" value="Homeodomain-like"/>
    <property type="match status" value="1"/>
</dbReference>
<dbReference type="InterPro" id="IPR018060">
    <property type="entry name" value="HTH_AraC"/>
</dbReference>
<evidence type="ECO:0000259" key="4">
    <source>
        <dbReference type="PROSITE" id="PS01124"/>
    </source>
</evidence>
<dbReference type="GO" id="GO:0043565">
    <property type="term" value="F:sequence-specific DNA binding"/>
    <property type="evidence" value="ECO:0007669"/>
    <property type="project" value="InterPro"/>
</dbReference>
<dbReference type="InterPro" id="IPR009057">
    <property type="entry name" value="Homeodomain-like_sf"/>
</dbReference>
<keyword evidence="3" id="KW-0804">Transcription</keyword>
<dbReference type="AlphaFoldDB" id="A0A5B8XM01"/>
<dbReference type="Pfam" id="PF12833">
    <property type="entry name" value="HTH_18"/>
    <property type="match status" value="1"/>
</dbReference>
<dbReference type="SUPFAM" id="SSF46689">
    <property type="entry name" value="Homeodomain-like"/>
    <property type="match status" value="1"/>
</dbReference>
<dbReference type="EMBL" id="CP042467">
    <property type="protein sequence ID" value="QED26730.1"/>
    <property type="molecule type" value="Genomic_DNA"/>
</dbReference>
<evidence type="ECO:0000313" key="6">
    <source>
        <dbReference type="Proteomes" id="UP000321595"/>
    </source>
</evidence>
<accession>A0A5B8XM01</accession>
<dbReference type="InterPro" id="IPR050204">
    <property type="entry name" value="AraC_XylS_family_regulators"/>
</dbReference>
<dbReference type="KEGG" id="bbae:FRD01_05615"/>
<dbReference type="GO" id="GO:0003700">
    <property type="term" value="F:DNA-binding transcription factor activity"/>
    <property type="evidence" value="ECO:0007669"/>
    <property type="project" value="InterPro"/>
</dbReference>
<keyword evidence="6" id="KW-1185">Reference proteome</keyword>